<name>A0ABU0C0B6_9HYPH</name>
<evidence type="ECO:0000313" key="4">
    <source>
        <dbReference type="Proteomes" id="UP001230207"/>
    </source>
</evidence>
<protein>
    <submittedName>
        <fullName evidence="3">Integrase</fullName>
    </submittedName>
</protein>
<dbReference type="Pfam" id="PF00589">
    <property type="entry name" value="Phage_integrase"/>
    <property type="match status" value="1"/>
</dbReference>
<reference evidence="3 4" key="1">
    <citation type="submission" date="2023-07" db="EMBL/GenBank/DDBJ databases">
        <title>Genomic Encyclopedia of Type Strains, Phase IV (KMG-IV): sequencing the most valuable type-strain genomes for metagenomic binning, comparative biology and taxonomic classification.</title>
        <authorList>
            <person name="Goeker M."/>
        </authorList>
    </citation>
    <scope>NUCLEOTIDE SEQUENCE [LARGE SCALE GENOMIC DNA]</scope>
    <source>
        <strain evidence="3 4">DSM 1112</strain>
    </source>
</reference>
<proteinExistence type="predicted"/>
<evidence type="ECO:0000259" key="2">
    <source>
        <dbReference type="PROSITE" id="PS51898"/>
    </source>
</evidence>
<dbReference type="Proteomes" id="UP001230207">
    <property type="component" value="Unassembled WGS sequence"/>
</dbReference>
<dbReference type="Gene3D" id="1.10.443.10">
    <property type="entry name" value="Intergrase catalytic core"/>
    <property type="match status" value="1"/>
</dbReference>
<keyword evidence="4" id="KW-1185">Reference proteome</keyword>
<evidence type="ECO:0000256" key="1">
    <source>
        <dbReference type="ARBA" id="ARBA00023172"/>
    </source>
</evidence>
<organism evidence="3 4">
    <name type="scientific">Pararhizobium capsulatum DSM 1112</name>
    <dbReference type="NCBI Taxonomy" id="1121113"/>
    <lineage>
        <taxon>Bacteria</taxon>
        <taxon>Pseudomonadati</taxon>
        <taxon>Pseudomonadota</taxon>
        <taxon>Alphaproteobacteria</taxon>
        <taxon>Hyphomicrobiales</taxon>
        <taxon>Rhizobiaceae</taxon>
        <taxon>Rhizobium/Agrobacterium group</taxon>
        <taxon>Pararhizobium</taxon>
    </lineage>
</organism>
<keyword evidence="1" id="KW-0233">DNA recombination</keyword>
<dbReference type="InterPro" id="IPR013762">
    <property type="entry name" value="Integrase-like_cat_sf"/>
</dbReference>
<dbReference type="InterPro" id="IPR011010">
    <property type="entry name" value="DNA_brk_join_enz"/>
</dbReference>
<evidence type="ECO:0000313" key="3">
    <source>
        <dbReference type="EMBL" id="MDQ0323944.1"/>
    </source>
</evidence>
<comment type="caution">
    <text evidence="3">The sequence shown here is derived from an EMBL/GenBank/DDBJ whole genome shotgun (WGS) entry which is preliminary data.</text>
</comment>
<feature type="domain" description="Tyr recombinase" evidence="2">
    <location>
        <begin position="356"/>
        <end position="541"/>
    </location>
</feature>
<dbReference type="PROSITE" id="PS51898">
    <property type="entry name" value="TYR_RECOMBINASE"/>
    <property type="match status" value="1"/>
</dbReference>
<accession>A0ABU0C0B6</accession>
<dbReference type="RefSeq" id="WP_307237075.1">
    <property type="nucleotide sequence ID" value="NZ_JAUSVF010000006.1"/>
</dbReference>
<dbReference type="InterPro" id="IPR002104">
    <property type="entry name" value="Integrase_catalytic"/>
</dbReference>
<dbReference type="SUPFAM" id="SSF56349">
    <property type="entry name" value="DNA breaking-rejoining enzymes"/>
    <property type="match status" value="1"/>
</dbReference>
<sequence>MNIRTDLYIAKRNMAQVKEILKTSTDLSDGDRHQITLALNRLPEWLNMPLEQIPGEAPQLRELLKHLFPARLNVSPKTFANLKSHWLKAILITSGQEDVNNCLLRREWHVFGFSSQYDFRTYLMPAARYFSCREVLPHQVTDLCMQDYFRYRSLTSLRKKLDNIIRPTLIAWNCFADEHPELELNHVTVSARRNGPTLPDIEKLPTTFGTEVYQLLNWCECRDIFADDARTRPLSVSSRVGLKLDIKRAVSALIKNGIGRNEIDSLKILFIKENFKAILSYYMGDRLEPKPVFDLALSLFLVARDFLRLDPNQLEELKRIVYKSPRRPAVMAPRNEVKLAVFDDPAYLLRLVKTPTLLWILVREGDPKSAWTMAKAHAALAICILIYMPIRLANLASLSWDRHIYLRPAGQSRLVIPAHENKSGTALDFDIPPTLAEMLLEYREKIAPNAMGGPSKYLFFGSNGLPKGDAQVARLVKEYTERFVGVPLNPHIFRHLCAKIILDADPGAHVLVQQLLGHKNLSTTVNFYAGYEPKRGQRHHQKLLEESISAGLEGIQVKRERDARD</sequence>
<gene>
    <name evidence="3" type="ORF">QO002_006151</name>
</gene>
<dbReference type="EMBL" id="JAUSVF010000006">
    <property type="protein sequence ID" value="MDQ0323944.1"/>
    <property type="molecule type" value="Genomic_DNA"/>
</dbReference>